<reference evidence="2 3" key="1">
    <citation type="submission" date="2019-02" db="EMBL/GenBank/DDBJ databases">
        <title>Deep-cultivation of Planctomycetes and their phenomic and genomic characterization uncovers novel biology.</title>
        <authorList>
            <person name="Wiegand S."/>
            <person name="Jogler M."/>
            <person name="Boedeker C."/>
            <person name="Pinto D."/>
            <person name="Vollmers J."/>
            <person name="Rivas-Marin E."/>
            <person name="Kohn T."/>
            <person name="Peeters S.H."/>
            <person name="Heuer A."/>
            <person name="Rast P."/>
            <person name="Oberbeckmann S."/>
            <person name="Bunk B."/>
            <person name="Jeske O."/>
            <person name="Meyerdierks A."/>
            <person name="Storesund J.E."/>
            <person name="Kallscheuer N."/>
            <person name="Luecker S."/>
            <person name="Lage O.M."/>
            <person name="Pohl T."/>
            <person name="Merkel B.J."/>
            <person name="Hornburger P."/>
            <person name="Mueller R.-W."/>
            <person name="Bruemmer F."/>
            <person name="Labrenz M."/>
            <person name="Spormann A.M."/>
            <person name="Op Den Camp H."/>
            <person name="Overmann J."/>
            <person name="Amann R."/>
            <person name="Jetten M.S.M."/>
            <person name="Mascher T."/>
            <person name="Medema M.H."/>
            <person name="Devos D.P."/>
            <person name="Kaster A.-K."/>
            <person name="Ovreas L."/>
            <person name="Rohde M."/>
            <person name="Galperin M.Y."/>
            <person name="Jogler C."/>
        </authorList>
    </citation>
    <scope>NUCLEOTIDE SEQUENCE [LARGE SCALE GENOMIC DNA]</scope>
    <source>
        <strain evidence="2 3">CA54</strain>
    </source>
</reference>
<accession>A0A5C6B5V8</accession>
<comment type="caution">
    <text evidence="2">The sequence shown here is derived from an EMBL/GenBank/DDBJ whole genome shotgun (WGS) entry which is preliminary data.</text>
</comment>
<dbReference type="EMBL" id="SJPP01000003">
    <property type="protein sequence ID" value="TWU06881.1"/>
    <property type="molecule type" value="Genomic_DNA"/>
</dbReference>
<dbReference type="RefSeq" id="WP_146373724.1">
    <property type="nucleotide sequence ID" value="NZ_SJPP01000003.1"/>
</dbReference>
<organism evidence="2 3">
    <name type="scientific">Symmachiella macrocystis</name>
    <dbReference type="NCBI Taxonomy" id="2527985"/>
    <lineage>
        <taxon>Bacteria</taxon>
        <taxon>Pseudomonadati</taxon>
        <taxon>Planctomycetota</taxon>
        <taxon>Planctomycetia</taxon>
        <taxon>Planctomycetales</taxon>
        <taxon>Planctomycetaceae</taxon>
        <taxon>Symmachiella</taxon>
    </lineage>
</organism>
<gene>
    <name evidence="2" type="ORF">CA54_52830</name>
</gene>
<evidence type="ECO:0000313" key="3">
    <source>
        <dbReference type="Proteomes" id="UP000320735"/>
    </source>
</evidence>
<evidence type="ECO:0000313" key="2">
    <source>
        <dbReference type="EMBL" id="TWU06881.1"/>
    </source>
</evidence>
<dbReference type="Proteomes" id="UP000320735">
    <property type="component" value="Unassembled WGS sequence"/>
</dbReference>
<sequence>MPAFTIFVEGADTEPAKIPVCVVDGEKYASRICEGMKETEYAAFNFSFELWTKSDLGKAPAWVVMIEDAQNGVYGEIVAGICNLAERMYLFMGGRRRREKTASGEDTVSDNDNSTTAKQDDETADDNGQPPVARTLGAGGEPSGAASTDFRSMWWGGNLYSFTVNQAPVMRLLYENWKAGTPDVGDETLLLAVDPEAPPARLSTLFRDHCAWGTLIVPGGSKGSHRLAEPDT</sequence>
<feature type="compositionally biased region" description="Polar residues" evidence="1">
    <location>
        <begin position="104"/>
        <end position="117"/>
    </location>
</feature>
<evidence type="ECO:0000256" key="1">
    <source>
        <dbReference type="SAM" id="MobiDB-lite"/>
    </source>
</evidence>
<name>A0A5C6B5V8_9PLAN</name>
<protein>
    <submittedName>
        <fullName evidence="2">Uncharacterized protein</fullName>
    </submittedName>
</protein>
<proteinExistence type="predicted"/>
<keyword evidence="3" id="KW-1185">Reference proteome</keyword>
<feature type="region of interest" description="Disordered" evidence="1">
    <location>
        <begin position="100"/>
        <end position="144"/>
    </location>
</feature>
<dbReference type="OrthoDB" id="7374570at2"/>
<dbReference type="AlphaFoldDB" id="A0A5C6B5V8"/>